<dbReference type="InterPro" id="IPR027417">
    <property type="entry name" value="P-loop_NTPase"/>
</dbReference>
<evidence type="ECO:0000313" key="7">
    <source>
        <dbReference type="Proteomes" id="UP000001522"/>
    </source>
</evidence>
<dbReference type="PROSITE" id="PS00211">
    <property type="entry name" value="ABC_TRANSPORTER_1"/>
    <property type="match status" value="1"/>
</dbReference>
<feature type="compositionally biased region" description="Polar residues" evidence="4">
    <location>
        <begin position="17"/>
        <end position="29"/>
    </location>
</feature>
<keyword evidence="7" id="KW-1185">Reference proteome</keyword>
<dbReference type="eggNOG" id="COG1121">
    <property type="taxonomic scope" value="Bacteria"/>
</dbReference>
<dbReference type="STRING" id="679897.HMU07200"/>
<name>D3UHK5_HELM1</name>
<dbReference type="CDD" id="cd03235">
    <property type="entry name" value="ABC_Metallic_Cations"/>
    <property type="match status" value="1"/>
</dbReference>
<organism evidence="6 7">
    <name type="scientific">Helicobacter mustelae (strain ATCC 43772 / CCUG 25715 / CIP 103759 / LMG 18044 / NCTC 12198 / R85-136P)</name>
    <name type="common">Campylobacter mustelae</name>
    <dbReference type="NCBI Taxonomy" id="679897"/>
    <lineage>
        <taxon>Bacteria</taxon>
        <taxon>Pseudomonadati</taxon>
        <taxon>Campylobacterota</taxon>
        <taxon>Epsilonproteobacteria</taxon>
        <taxon>Campylobacterales</taxon>
        <taxon>Helicobacteraceae</taxon>
        <taxon>Helicobacter</taxon>
    </lineage>
</organism>
<dbReference type="PANTHER" id="PTHR42734">
    <property type="entry name" value="METAL TRANSPORT SYSTEM ATP-BINDING PROTEIN TM_0124-RELATED"/>
    <property type="match status" value="1"/>
</dbReference>
<evidence type="ECO:0000256" key="2">
    <source>
        <dbReference type="ARBA" id="ARBA00022741"/>
    </source>
</evidence>
<evidence type="ECO:0000313" key="6">
    <source>
        <dbReference type="EMBL" id="CBG39977.1"/>
    </source>
</evidence>
<evidence type="ECO:0000256" key="1">
    <source>
        <dbReference type="ARBA" id="ARBA00022448"/>
    </source>
</evidence>
<dbReference type="EMBL" id="FN555004">
    <property type="protein sequence ID" value="CBG39977.1"/>
    <property type="molecule type" value="Genomic_DNA"/>
</dbReference>
<evidence type="ECO:0000259" key="5">
    <source>
        <dbReference type="PROSITE" id="PS50893"/>
    </source>
</evidence>
<dbReference type="AlphaFoldDB" id="D3UHK5"/>
<dbReference type="SMART" id="SM00382">
    <property type="entry name" value="AAA"/>
    <property type="match status" value="1"/>
</dbReference>
<dbReference type="InterPro" id="IPR017871">
    <property type="entry name" value="ABC_transporter-like_CS"/>
</dbReference>
<evidence type="ECO:0000256" key="3">
    <source>
        <dbReference type="ARBA" id="ARBA00022840"/>
    </source>
</evidence>
<reference evidence="6 7" key="1">
    <citation type="journal article" date="2010" name="BMC Genomics">
        <title>Comparative genomics and proteomics of Helicobacter mustelae, an ulcerogenic and carcinogenic gastric pathogen.</title>
        <authorList>
            <person name="O'Toole P.W."/>
            <person name="Snelling W.J."/>
            <person name="Canchaya C."/>
            <person name="Forde B.M."/>
            <person name="Hardie K.R."/>
            <person name="Josenhans C."/>
            <person name="Graham R.L.J."/>
            <person name="McMullan G."/>
            <person name="Parkhill J."/>
            <person name="Belda E."/>
            <person name="Bentley S.D."/>
        </authorList>
    </citation>
    <scope>NUCLEOTIDE SEQUENCE [LARGE SCALE GENOMIC DNA]</scope>
    <source>
        <strain evidence="7">ATCC 43772 / LMG 18044 / NCTC 12198 / 12198</strain>
    </source>
</reference>
<dbReference type="GO" id="GO:0016887">
    <property type="term" value="F:ATP hydrolysis activity"/>
    <property type="evidence" value="ECO:0007669"/>
    <property type="project" value="InterPro"/>
</dbReference>
<evidence type="ECO:0000256" key="4">
    <source>
        <dbReference type="SAM" id="MobiDB-lite"/>
    </source>
</evidence>
<feature type="region of interest" description="Disordered" evidence="4">
    <location>
        <begin position="1"/>
        <end position="43"/>
    </location>
</feature>
<dbReference type="Proteomes" id="UP000001522">
    <property type="component" value="Chromosome"/>
</dbReference>
<accession>D3UHK5</accession>
<dbReference type="HOGENOM" id="CLU_000604_1_11_7"/>
<protein>
    <submittedName>
        <fullName evidence="6">Putative ABC transporter ATP-binding protein</fullName>
    </submittedName>
</protein>
<dbReference type="PROSITE" id="PS50893">
    <property type="entry name" value="ABC_TRANSPORTER_2"/>
    <property type="match status" value="1"/>
</dbReference>
<keyword evidence="3 6" id="KW-0067">ATP-binding</keyword>
<dbReference type="Pfam" id="PF00005">
    <property type="entry name" value="ABC_tran"/>
    <property type="match status" value="1"/>
</dbReference>
<proteinExistence type="predicted"/>
<dbReference type="InterPro" id="IPR050153">
    <property type="entry name" value="Metal_Ion_Import_ABC"/>
</dbReference>
<dbReference type="SUPFAM" id="SSF52540">
    <property type="entry name" value="P-loop containing nucleoside triphosphate hydrolases"/>
    <property type="match status" value="1"/>
</dbReference>
<dbReference type="KEGG" id="hms:HMU07200"/>
<feature type="compositionally biased region" description="Basic and acidic residues" evidence="4">
    <location>
        <begin position="1"/>
        <end position="12"/>
    </location>
</feature>
<dbReference type="Gene3D" id="3.40.50.300">
    <property type="entry name" value="P-loop containing nucleotide triphosphate hydrolases"/>
    <property type="match status" value="1"/>
</dbReference>
<feature type="domain" description="ABC transporter" evidence="5">
    <location>
        <begin position="88"/>
        <end position="315"/>
    </location>
</feature>
<keyword evidence="2" id="KW-0547">Nucleotide-binding</keyword>
<sequence>MSRGENRSRAGDEIGSGDNTKVSSTTDVSSARDGTKVSGEGQASVASVKEIFTGHEKNLASQKNTLERAKSPHQNPSAITGEQKEAVITCRDLYFAYTRDYVLKNVNFQVHKNDFLAVIGPNGGGKTTLIKLLLGLLQPSSGEIIFQEGMREKIGYVPQDTSINTDFPIQVMDVVRMGFLRPSLFGFRTQKKDDREAMKILERLGIAHLSTKKIGELSGGQRQRVLIARALCGNPKIIVLDEPTSNIDSKTQKEIYHLLKQLSEFHTIIVISHDISVLLGFASKVLSVNKEVISHDMPKLELSIDGHICEIDILNKMLERE</sequence>
<keyword evidence="1" id="KW-0813">Transport</keyword>
<dbReference type="InterPro" id="IPR003439">
    <property type="entry name" value="ABC_transporter-like_ATP-bd"/>
</dbReference>
<gene>
    <name evidence="6" type="ordered locus">HMU07200</name>
</gene>
<dbReference type="InterPro" id="IPR003593">
    <property type="entry name" value="AAA+_ATPase"/>
</dbReference>
<dbReference type="GO" id="GO:0005524">
    <property type="term" value="F:ATP binding"/>
    <property type="evidence" value="ECO:0007669"/>
    <property type="project" value="UniProtKB-KW"/>
</dbReference>
<dbReference type="RefSeq" id="WP_013023055.1">
    <property type="nucleotide sequence ID" value="NC_013949.1"/>
</dbReference>